<name>A0ABV0XHP1_9TELE</name>
<accession>A0ABV0XHP1</accession>
<gene>
    <name evidence="1" type="ORF">AMECASPLE_025669</name>
</gene>
<keyword evidence="2" id="KW-1185">Reference proteome</keyword>
<evidence type="ECO:0000313" key="1">
    <source>
        <dbReference type="EMBL" id="MEQ2280975.1"/>
    </source>
</evidence>
<reference evidence="1 2" key="1">
    <citation type="submission" date="2021-06" db="EMBL/GenBank/DDBJ databases">
        <authorList>
            <person name="Palmer J.M."/>
        </authorList>
    </citation>
    <scope>NUCLEOTIDE SEQUENCE [LARGE SCALE GENOMIC DNA]</scope>
    <source>
        <strain evidence="1 2">AS_MEX2019</strain>
        <tissue evidence="1">Muscle</tissue>
    </source>
</reference>
<evidence type="ECO:0000313" key="2">
    <source>
        <dbReference type="Proteomes" id="UP001469553"/>
    </source>
</evidence>
<comment type="caution">
    <text evidence="1">The sequence shown here is derived from an EMBL/GenBank/DDBJ whole genome shotgun (WGS) entry which is preliminary data.</text>
</comment>
<dbReference type="Proteomes" id="UP001469553">
    <property type="component" value="Unassembled WGS sequence"/>
</dbReference>
<dbReference type="EMBL" id="JAHRIP010002548">
    <property type="protein sequence ID" value="MEQ2280975.1"/>
    <property type="molecule type" value="Genomic_DNA"/>
</dbReference>
<organism evidence="1 2">
    <name type="scientific">Ameca splendens</name>
    <dbReference type="NCBI Taxonomy" id="208324"/>
    <lineage>
        <taxon>Eukaryota</taxon>
        <taxon>Metazoa</taxon>
        <taxon>Chordata</taxon>
        <taxon>Craniata</taxon>
        <taxon>Vertebrata</taxon>
        <taxon>Euteleostomi</taxon>
        <taxon>Actinopterygii</taxon>
        <taxon>Neopterygii</taxon>
        <taxon>Teleostei</taxon>
        <taxon>Neoteleostei</taxon>
        <taxon>Acanthomorphata</taxon>
        <taxon>Ovalentaria</taxon>
        <taxon>Atherinomorphae</taxon>
        <taxon>Cyprinodontiformes</taxon>
        <taxon>Goodeidae</taxon>
        <taxon>Ameca</taxon>
    </lineage>
</organism>
<proteinExistence type="predicted"/>
<protein>
    <submittedName>
        <fullName evidence="1">Uncharacterized protein</fullName>
    </submittedName>
</protein>
<sequence>MHEHLSCNYHCQLKHPATRLPPKSPSQGMTSVLAGLLSVHCPQYVTDVTGATVGNEKEGLQAICPGSSFERMWWRWWCVQENGMSERGEYSPHCNPAQCGLSYQMTFVMFSIERLGIP</sequence>